<dbReference type="InterPro" id="IPR026620">
    <property type="entry name" value="TMEM177"/>
</dbReference>
<dbReference type="OrthoDB" id="110174at2759"/>
<dbReference type="PANTHER" id="PTHR21824">
    <property type="entry name" value="TRANSMEMBRANE PROTEIN 177"/>
    <property type="match status" value="1"/>
</dbReference>
<name>A0A1V9XQP2_9ACAR</name>
<reference evidence="2 3" key="1">
    <citation type="journal article" date="2017" name="Gigascience">
        <title>Draft genome of the honey bee ectoparasitic mite, Tropilaelaps mercedesae, is shaped by the parasitic life history.</title>
        <authorList>
            <person name="Dong X."/>
            <person name="Armstrong S.D."/>
            <person name="Xia D."/>
            <person name="Makepeace B.L."/>
            <person name="Darby A.C."/>
            <person name="Kadowaki T."/>
        </authorList>
    </citation>
    <scope>NUCLEOTIDE SEQUENCE [LARGE SCALE GENOMIC DNA]</scope>
    <source>
        <strain evidence="2">Wuxi-XJTLU</strain>
    </source>
</reference>
<dbReference type="PANTHER" id="PTHR21824:SF4">
    <property type="entry name" value="TRANSMEMBRANE PROTEIN 177"/>
    <property type="match status" value="1"/>
</dbReference>
<keyword evidence="1" id="KW-1133">Transmembrane helix</keyword>
<feature type="transmembrane region" description="Helical" evidence="1">
    <location>
        <begin position="264"/>
        <end position="285"/>
    </location>
</feature>
<dbReference type="FunCoup" id="A0A1V9XQP2">
    <property type="interactions" value="319"/>
</dbReference>
<keyword evidence="1 2" id="KW-0812">Transmembrane</keyword>
<evidence type="ECO:0000256" key="1">
    <source>
        <dbReference type="SAM" id="Phobius"/>
    </source>
</evidence>
<dbReference type="STRING" id="418985.A0A1V9XQP2"/>
<accession>A0A1V9XQP2</accession>
<dbReference type="AlphaFoldDB" id="A0A1V9XQP2"/>
<proteinExistence type="predicted"/>
<gene>
    <name evidence="2" type="ORF">BIW11_08183</name>
</gene>
<dbReference type="GO" id="GO:0016020">
    <property type="term" value="C:membrane"/>
    <property type="evidence" value="ECO:0007669"/>
    <property type="project" value="TreeGrafter"/>
</dbReference>
<comment type="caution">
    <text evidence="2">The sequence shown here is derived from an EMBL/GenBank/DDBJ whole genome shotgun (WGS) entry which is preliminary data.</text>
</comment>
<keyword evidence="1" id="KW-0472">Membrane</keyword>
<dbReference type="Proteomes" id="UP000192247">
    <property type="component" value="Unassembled WGS sequence"/>
</dbReference>
<dbReference type="EMBL" id="MNPL01005756">
    <property type="protein sequence ID" value="OQR75809.1"/>
    <property type="molecule type" value="Genomic_DNA"/>
</dbReference>
<organism evidence="2 3">
    <name type="scientific">Tropilaelaps mercedesae</name>
    <dbReference type="NCBI Taxonomy" id="418985"/>
    <lineage>
        <taxon>Eukaryota</taxon>
        <taxon>Metazoa</taxon>
        <taxon>Ecdysozoa</taxon>
        <taxon>Arthropoda</taxon>
        <taxon>Chelicerata</taxon>
        <taxon>Arachnida</taxon>
        <taxon>Acari</taxon>
        <taxon>Parasitiformes</taxon>
        <taxon>Mesostigmata</taxon>
        <taxon>Gamasina</taxon>
        <taxon>Dermanyssoidea</taxon>
        <taxon>Laelapidae</taxon>
        <taxon>Tropilaelaps</taxon>
    </lineage>
</organism>
<evidence type="ECO:0000313" key="2">
    <source>
        <dbReference type="EMBL" id="OQR75809.1"/>
    </source>
</evidence>
<keyword evidence="3" id="KW-1185">Reference proteome</keyword>
<sequence length="392" mass="43897">MRHSANLKIRALNARSIYQHNITGHRTPARHRRAVRSHGRTSGFEKRCFQLFGPISKRVAGGHDVMSFFATPLGQKIGAGLAGIGSIGAMAAAWLPQTIYLDAFREVVQHYKHGFPLPLTKELEDRANRVLQDFTKLSEAKKASIRFFHVSRLEPWHAGTPESGYGAIIGLPINFTFRSVKDVQTREMKLFTGRSIEWDTPAGEVFKKSMIMSDEAQRFAIAQQIYLTNTSEVTVRALAACGAALNTFIISKLVNRRIPRQTPFAGRCIVYAGVSLVCIIGYLAINDMARYKYERDSINVVAKLGPDYRQGAIEYFEKRIVQNKALRILLGDKGTSMFTVKGNVSTWLRTPHMPLSICLDQAKRAKKNMEEICDVCEEISGTKSSKKANNKE</sequence>
<protein>
    <submittedName>
        <fullName evidence="2">Transmembrane protein-like</fullName>
    </submittedName>
</protein>
<evidence type="ECO:0000313" key="3">
    <source>
        <dbReference type="Proteomes" id="UP000192247"/>
    </source>
</evidence>
<dbReference type="InParanoid" id="A0A1V9XQP2"/>